<dbReference type="InterPro" id="IPR013786">
    <property type="entry name" value="AcylCoA_DH/ox_N"/>
</dbReference>
<dbReference type="Pfam" id="PF02771">
    <property type="entry name" value="Acyl-CoA_dh_N"/>
    <property type="match status" value="1"/>
</dbReference>
<dbReference type="Gene3D" id="1.20.140.10">
    <property type="entry name" value="Butyryl-CoA Dehydrogenase, subunit A, domain 3"/>
    <property type="match status" value="1"/>
</dbReference>
<evidence type="ECO:0000256" key="9">
    <source>
        <dbReference type="ARBA" id="ARBA00023002"/>
    </source>
</evidence>
<proteinExistence type="inferred from homology"/>
<dbReference type="GO" id="GO:0006631">
    <property type="term" value="P:fatty acid metabolic process"/>
    <property type="evidence" value="ECO:0007669"/>
    <property type="project" value="UniProtKB-KW"/>
</dbReference>
<dbReference type="Proteomes" id="UP000030747">
    <property type="component" value="Unassembled WGS sequence"/>
</dbReference>
<keyword evidence="6 11" id="KW-0285">Flavoprotein</keyword>
<gene>
    <name evidence="13" type="ORF">ETH_00009125</name>
</gene>
<dbReference type="InterPro" id="IPR009100">
    <property type="entry name" value="AcylCoA_DH/oxidase_NM_dom_sf"/>
</dbReference>
<dbReference type="InterPro" id="IPR006091">
    <property type="entry name" value="Acyl-CoA_Oxase/DH_mid-dom"/>
</dbReference>
<dbReference type="OMA" id="DAMFSYC"/>
<reference evidence="13" key="2">
    <citation type="submission" date="2013-10" db="EMBL/GenBank/DDBJ databases">
        <authorList>
            <person name="Aslett M."/>
        </authorList>
    </citation>
    <scope>NUCLEOTIDE SEQUENCE [LARGE SCALE GENOMIC DNA]</scope>
    <source>
        <strain evidence="13">Houghton</strain>
    </source>
</reference>
<keyword evidence="9 11" id="KW-0560">Oxidoreductase</keyword>
<dbReference type="GeneID" id="25251026"/>
<comment type="pathway">
    <text evidence="2">Amino-acid degradation.</text>
</comment>
<dbReference type="Gene3D" id="2.40.110.10">
    <property type="entry name" value="Butyryl-CoA Dehydrogenase, subunit A, domain 2"/>
    <property type="match status" value="1"/>
</dbReference>
<comment type="subunit">
    <text evidence="5">Homotetramer.</text>
</comment>
<dbReference type="GO" id="GO:0050660">
    <property type="term" value="F:flavin adenine dinucleotide binding"/>
    <property type="evidence" value="ECO:0007669"/>
    <property type="project" value="InterPro"/>
</dbReference>
<dbReference type="InterPro" id="IPR046373">
    <property type="entry name" value="Acyl-CoA_Oxase/DH_mid-dom_sf"/>
</dbReference>
<reference evidence="13" key="1">
    <citation type="submission" date="2013-10" db="EMBL/GenBank/DDBJ databases">
        <title>Genomic analysis of the causative agents of coccidiosis in chickens.</title>
        <authorList>
            <person name="Reid A.J."/>
            <person name="Blake D."/>
            <person name="Billington K."/>
            <person name="Browne H."/>
            <person name="Dunn M."/>
            <person name="Hung S."/>
            <person name="Kawahara F."/>
            <person name="Miranda-Saavedra D."/>
            <person name="Mourier T."/>
            <person name="Nagra H."/>
            <person name="Otto T.D."/>
            <person name="Rawlings N."/>
            <person name="Sanchez A."/>
            <person name="Sanders M."/>
            <person name="Subramaniam C."/>
            <person name="Tay Y."/>
            <person name="Dear P."/>
            <person name="Doerig C."/>
            <person name="Gruber A."/>
            <person name="Parkinson J."/>
            <person name="Shirley M."/>
            <person name="Wan K.L."/>
            <person name="Berriman M."/>
            <person name="Tomley F."/>
            <person name="Pain A."/>
        </authorList>
    </citation>
    <scope>NUCLEOTIDE SEQUENCE [LARGE SCALE GENOMIC DNA]</scope>
    <source>
        <strain evidence="13">Houghton</strain>
    </source>
</reference>
<dbReference type="InterPro" id="IPR037069">
    <property type="entry name" value="AcylCoA_DH/ox_N_sf"/>
</dbReference>
<dbReference type="RefSeq" id="XP_013233836.1">
    <property type="nucleotide sequence ID" value="XM_013378382.1"/>
</dbReference>
<evidence type="ECO:0000256" key="5">
    <source>
        <dbReference type="ARBA" id="ARBA00011881"/>
    </source>
</evidence>
<dbReference type="SUPFAM" id="SSF56645">
    <property type="entry name" value="Acyl-CoA dehydrogenase NM domain-like"/>
    <property type="match status" value="1"/>
</dbReference>
<dbReference type="PANTHER" id="PTHR43884">
    <property type="entry name" value="ACYL-COA DEHYDROGENASE"/>
    <property type="match status" value="1"/>
</dbReference>
<dbReference type="InterPro" id="IPR009075">
    <property type="entry name" value="AcylCo_DH/oxidase_C"/>
</dbReference>
<dbReference type="Pfam" id="PF00441">
    <property type="entry name" value="Acyl-CoA_dh_1"/>
    <property type="match status" value="1"/>
</dbReference>
<dbReference type="FunFam" id="1.10.540.10:FF:000026">
    <property type="entry name" value="Acyl-CoA dehydrogenase medium chain"/>
    <property type="match status" value="1"/>
</dbReference>
<accession>U6KYP5</accession>
<evidence type="ECO:0000259" key="12">
    <source>
        <dbReference type="PROSITE" id="PS50835"/>
    </source>
</evidence>
<keyword evidence="10" id="KW-0443">Lipid metabolism</keyword>
<sequence>MFAEQEIGPLVDKMEEECNISLDVISALFQQGYMAMGVSSEDGGSGISFLDSLLVVKEMSRVDPAVGLMVTVHNHLVLGALNRFGTNEQKDKFLPSLSSDTVGCFCLGEDNSNSSSSSSSSLFDLKCKATRDAEKGGWIINGKKRYVLNAKESGVFLVVAATPADEAEGQLTCFLVQREGIKVETETAKAGSQASSVSEVSLKGTFVPDSHVLGPVGGAKKICDELLMDSQIGVAAQQLGLAEGALHVAASYLIERRKIDEDAKSSYIKYEIAKAAAEIESVKALVHYAASLRTAAAPAAAAAAAAARYKAAATAAAVSSKCVDLVGPSALSKDLEKYYRDSKSTAYDLCGEEQLLQPIFDALINEYN</sequence>
<keyword evidence="8" id="KW-0276">Fatty acid metabolism</keyword>
<evidence type="ECO:0000256" key="6">
    <source>
        <dbReference type="ARBA" id="ARBA00022630"/>
    </source>
</evidence>
<evidence type="ECO:0000256" key="7">
    <source>
        <dbReference type="ARBA" id="ARBA00022827"/>
    </source>
</evidence>
<dbReference type="InterPro" id="IPR036250">
    <property type="entry name" value="AcylCo_DH-like_C"/>
</dbReference>
<dbReference type="PROSITE" id="PS50835">
    <property type="entry name" value="IG_LIKE"/>
    <property type="match status" value="1"/>
</dbReference>
<evidence type="ECO:0000256" key="2">
    <source>
        <dbReference type="ARBA" id="ARBA00005023"/>
    </source>
</evidence>
<dbReference type="Gene3D" id="1.10.540.10">
    <property type="entry name" value="Acyl-CoA dehydrogenase/oxidase, N-terminal domain"/>
    <property type="match status" value="1"/>
</dbReference>
<comment type="pathway">
    <text evidence="3">Lipid metabolism; mitochondrial fatty acid beta-oxidation.</text>
</comment>
<dbReference type="VEuPathDB" id="ToxoDB:ETH_00009125"/>
<dbReference type="GO" id="GO:0005739">
    <property type="term" value="C:mitochondrion"/>
    <property type="evidence" value="ECO:0007669"/>
    <property type="project" value="TreeGrafter"/>
</dbReference>
<evidence type="ECO:0000256" key="8">
    <source>
        <dbReference type="ARBA" id="ARBA00022832"/>
    </source>
</evidence>
<dbReference type="PIRSF" id="PIRSF016578">
    <property type="entry name" value="HsaA"/>
    <property type="match status" value="1"/>
</dbReference>
<dbReference type="InterPro" id="IPR007110">
    <property type="entry name" value="Ig-like_dom"/>
</dbReference>
<feature type="domain" description="Ig-like" evidence="12">
    <location>
        <begin position="95"/>
        <end position="198"/>
    </location>
</feature>
<evidence type="ECO:0000313" key="13">
    <source>
        <dbReference type="EMBL" id="CDJ43086.1"/>
    </source>
</evidence>
<dbReference type="Pfam" id="PF02770">
    <property type="entry name" value="Acyl-CoA_dh_M"/>
    <property type="match status" value="1"/>
</dbReference>
<dbReference type="AlphaFoldDB" id="U6KYP5"/>
<dbReference type="EMBL" id="HG675750">
    <property type="protein sequence ID" value="CDJ43086.1"/>
    <property type="molecule type" value="Genomic_DNA"/>
</dbReference>
<evidence type="ECO:0000313" key="14">
    <source>
        <dbReference type="Proteomes" id="UP000030747"/>
    </source>
</evidence>
<dbReference type="OrthoDB" id="9988775at2759"/>
<name>U6KYP5_EIMTE</name>
<comment type="cofactor">
    <cofactor evidence="1 11">
        <name>FAD</name>
        <dbReference type="ChEBI" id="CHEBI:57692"/>
    </cofactor>
</comment>
<protein>
    <submittedName>
        <fullName evidence="13">2-methylbutyryl-CoA dehydrogenase, putative</fullName>
    </submittedName>
</protein>
<organism evidence="13 14">
    <name type="scientific">Eimeria tenella</name>
    <name type="common">Coccidian parasite</name>
    <dbReference type="NCBI Taxonomy" id="5802"/>
    <lineage>
        <taxon>Eukaryota</taxon>
        <taxon>Sar</taxon>
        <taxon>Alveolata</taxon>
        <taxon>Apicomplexa</taxon>
        <taxon>Conoidasida</taxon>
        <taxon>Coccidia</taxon>
        <taxon>Eucoccidiorida</taxon>
        <taxon>Eimeriorina</taxon>
        <taxon>Eimeriidae</taxon>
        <taxon>Eimeria</taxon>
    </lineage>
</organism>
<evidence type="ECO:0000256" key="1">
    <source>
        <dbReference type="ARBA" id="ARBA00001974"/>
    </source>
</evidence>
<dbReference type="PANTHER" id="PTHR43884:SF1">
    <property type="entry name" value="SHORT_BRANCHED CHAIN SPECIFIC ACYL-COA DEHYDROGENASE, MITOCHONDRIAL"/>
    <property type="match status" value="1"/>
</dbReference>
<evidence type="ECO:0000256" key="3">
    <source>
        <dbReference type="ARBA" id="ARBA00005198"/>
    </source>
</evidence>
<comment type="similarity">
    <text evidence="4 11">Belongs to the acyl-CoA dehydrogenase family.</text>
</comment>
<keyword evidence="7 11" id="KW-0274">FAD</keyword>
<evidence type="ECO:0000256" key="4">
    <source>
        <dbReference type="ARBA" id="ARBA00009347"/>
    </source>
</evidence>
<evidence type="ECO:0000256" key="10">
    <source>
        <dbReference type="ARBA" id="ARBA00023098"/>
    </source>
</evidence>
<evidence type="ECO:0000256" key="11">
    <source>
        <dbReference type="RuleBase" id="RU362125"/>
    </source>
</evidence>
<keyword evidence="14" id="KW-1185">Reference proteome</keyword>
<dbReference type="GO" id="GO:0003995">
    <property type="term" value="F:acyl-CoA dehydrogenase activity"/>
    <property type="evidence" value="ECO:0007669"/>
    <property type="project" value="TreeGrafter"/>
</dbReference>
<dbReference type="SUPFAM" id="SSF47203">
    <property type="entry name" value="Acyl-CoA dehydrogenase C-terminal domain-like"/>
    <property type="match status" value="1"/>
</dbReference>
<dbReference type="VEuPathDB" id="ToxoDB:ETH2_1008800"/>